<dbReference type="Gene3D" id="3.40.50.2000">
    <property type="entry name" value="Glycogen Phosphorylase B"/>
    <property type="match status" value="2"/>
</dbReference>
<dbReference type="InterPro" id="IPR001296">
    <property type="entry name" value="Glyco_trans_1"/>
</dbReference>
<dbReference type="Pfam" id="PF13439">
    <property type="entry name" value="Glyco_transf_4"/>
    <property type="match status" value="1"/>
</dbReference>
<dbReference type="SUPFAM" id="SSF53756">
    <property type="entry name" value="UDP-Glycosyltransferase/glycogen phosphorylase"/>
    <property type="match status" value="1"/>
</dbReference>
<dbReference type="PANTHER" id="PTHR12526">
    <property type="entry name" value="GLYCOSYLTRANSFERASE"/>
    <property type="match status" value="1"/>
</dbReference>
<evidence type="ECO:0000313" key="6">
    <source>
        <dbReference type="Proteomes" id="UP001500166"/>
    </source>
</evidence>
<dbReference type="CDD" id="cd03802">
    <property type="entry name" value="GT4_AviGT4-like"/>
    <property type="match status" value="1"/>
</dbReference>
<dbReference type="EMBL" id="BAAAQA010000001">
    <property type="protein sequence ID" value="GAA2107539.1"/>
    <property type="molecule type" value="Genomic_DNA"/>
</dbReference>
<evidence type="ECO:0000259" key="4">
    <source>
        <dbReference type="Pfam" id="PF13439"/>
    </source>
</evidence>
<dbReference type="Pfam" id="PF00534">
    <property type="entry name" value="Glycos_transf_1"/>
    <property type="match status" value="1"/>
</dbReference>
<keyword evidence="2" id="KW-0808">Transferase</keyword>
<keyword evidence="6" id="KW-1185">Reference proteome</keyword>
<comment type="caution">
    <text evidence="5">The sequence shown here is derived from an EMBL/GenBank/DDBJ whole genome shotgun (WGS) entry which is preliminary data.</text>
</comment>
<gene>
    <name evidence="5" type="ORF">GCM10009824_00060</name>
</gene>
<evidence type="ECO:0000256" key="2">
    <source>
        <dbReference type="ARBA" id="ARBA00022679"/>
    </source>
</evidence>
<reference evidence="5 6" key="1">
    <citation type="journal article" date="2019" name="Int. J. Syst. Evol. Microbiol.">
        <title>The Global Catalogue of Microorganisms (GCM) 10K type strain sequencing project: providing services to taxonomists for standard genome sequencing and annotation.</title>
        <authorList>
            <consortium name="The Broad Institute Genomics Platform"/>
            <consortium name="The Broad Institute Genome Sequencing Center for Infectious Disease"/>
            <person name="Wu L."/>
            <person name="Ma J."/>
        </authorList>
    </citation>
    <scope>NUCLEOTIDE SEQUENCE [LARGE SCALE GENOMIC DNA]</scope>
    <source>
        <strain evidence="5 6">JCM 15914</strain>
    </source>
</reference>
<dbReference type="RefSeq" id="WP_344223026.1">
    <property type="nucleotide sequence ID" value="NZ_BAAAQA010000001.1"/>
</dbReference>
<feature type="domain" description="Glycosyl transferase family 1" evidence="3">
    <location>
        <begin position="184"/>
        <end position="299"/>
    </location>
</feature>
<dbReference type="Proteomes" id="UP001500166">
    <property type="component" value="Unassembled WGS sequence"/>
</dbReference>
<dbReference type="PANTHER" id="PTHR12526:SF595">
    <property type="entry name" value="BLL5217 PROTEIN"/>
    <property type="match status" value="1"/>
</dbReference>
<proteinExistence type="predicted"/>
<accession>A0ABN2XAA8</accession>
<dbReference type="InterPro" id="IPR028098">
    <property type="entry name" value="Glyco_trans_4-like_N"/>
</dbReference>
<protein>
    <submittedName>
        <fullName evidence="5">Glycosyltransferase family 4 protein</fullName>
    </submittedName>
</protein>
<keyword evidence="1" id="KW-0328">Glycosyltransferase</keyword>
<feature type="domain" description="Glycosyltransferase subfamily 4-like N-terminal" evidence="4">
    <location>
        <begin position="19"/>
        <end position="173"/>
    </location>
</feature>
<name>A0ABN2XAA8_9MICC</name>
<evidence type="ECO:0000313" key="5">
    <source>
        <dbReference type="EMBL" id="GAA2107539.1"/>
    </source>
</evidence>
<evidence type="ECO:0000259" key="3">
    <source>
        <dbReference type="Pfam" id="PF00534"/>
    </source>
</evidence>
<organism evidence="5 6">
    <name type="scientific">Kocuria atrinae</name>
    <dbReference type="NCBI Taxonomy" id="592377"/>
    <lineage>
        <taxon>Bacteria</taxon>
        <taxon>Bacillati</taxon>
        <taxon>Actinomycetota</taxon>
        <taxon>Actinomycetes</taxon>
        <taxon>Micrococcales</taxon>
        <taxon>Micrococcaceae</taxon>
        <taxon>Kocuria</taxon>
    </lineage>
</organism>
<sequence>MKIALLAHDRFPIAAPFAGGLESFTWYLAKGLRERGIEVVVFAAPGSDPALDVEELAVEPVSLSEQARNDVSMPPEGLVRETISYLQVMTSLAQRDDIDVVHNNSLHYLPIAMARSLKQPVVTTLHTPNTPWMEPALRLSPGVKTAAVSSSIAHMWRDVTSARVIPNGVDLDRWSLGPGGDSLVWSGRIVPEKAPHLAALIAREAGWKLRIAGPLSHQEYFETQLKPLLSDDITYAGHLEPDELHHLVSHSAACLVTPQWEEPYGLVAAESMACGTPVLAIARGGLAEVVRAPGGVSVLPEATDELTVAAAVHALDSVVAMDRVTVRDHARSCCSLDATIDQYVDLYRELVAP</sequence>
<evidence type="ECO:0000256" key="1">
    <source>
        <dbReference type="ARBA" id="ARBA00022676"/>
    </source>
</evidence>